<dbReference type="InterPro" id="IPR001254">
    <property type="entry name" value="Trypsin_dom"/>
</dbReference>
<comment type="caution">
    <text evidence="3">The sequence shown here is derived from an EMBL/GenBank/DDBJ whole genome shotgun (WGS) entry which is preliminary data.</text>
</comment>
<dbReference type="Pfam" id="PF00089">
    <property type="entry name" value="Trypsin"/>
    <property type="match status" value="1"/>
</dbReference>
<dbReference type="SUPFAM" id="SSF50494">
    <property type="entry name" value="Trypsin-like serine proteases"/>
    <property type="match status" value="1"/>
</dbReference>
<dbReference type="GO" id="GO:0004252">
    <property type="term" value="F:serine-type endopeptidase activity"/>
    <property type="evidence" value="ECO:0007669"/>
    <property type="project" value="InterPro"/>
</dbReference>
<sequence length="240" mass="25399">MAASAGADTLPGVHGEDNRHAVVMGGPDNVGDYPWPWQAIGRVNRGPGGFCSGALIAPDLVLTARHCMSDRTVGELPSESMHFVAGYRFGDYDAHGRAAEVLEPDAPGPVGDFAIIKLTKPLTIRPIPLASPDDMNWHAAAPSHALLASYSRDRPHLLSVDDQCIILGRTEDLLWRHNCDGPTGSSGAPILVGTDKGLEKARIAGITIGFARSGPSPRGIMVPANVIRAFLRDHGIALQP</sequence>
<dbReference type="PROSITE" id="PS50240">
    <property type="entry name" value="TRYPSIN_DOM"/>
    <property type="match status" value="1"/>
</dbReference>
<organism evidence="3 4">
    <name type="scientific">Roseospira marina</name>
    <dbReference type="NCBI Taxonomy" id="140057"/>
    <lineage>
        <taxon>Bacteria</taxon>
        <taxon>Pseudomonadati</taxon>
        <taxon>Pseudomonadota</taxon>
        <taxon>Alphaproteobacteria</taxon>
        <taxon>Rhodospirillales</taxon>
        <taxon>Rhodospirillaceae</taxon>
        <taxon>Roseospira</taxon>
    </lineage>
</organism>
<accession>A0A5M6IDA0</accession>
<keyword evidence="1" id="KW-0732">Signal</keyword>
<dbReference type="GO" id="GO:0006508">
    <property type="term" value="P:proteolysis"/>
    <property type="evidence" value="ECO:0007669"/>
    <property type="project" value="UniProtKB-KW"/>
</dbReference>
<evidence type="ECO:0000256" key="1">
    <source>
        <dbReference type="ARBA" id="ARBA00022729"/>
    </source>
</evidence>
<dbReference type="InterPro" id="IPR001314">
    <property type="entry name" value="Peptidase_S1A"/>
</dbReference>
<keyword evidence="3" id="KW-0645">Protease</keyword>
<dbReference type="InterPro" id="IPR050966">
    <property type="entry name" value="Glutamyl_endopeptidase"/>
</dbReference>
<evidence type="ECO:0000259" key="2">
    <source>
        <dbReference type="PROSITE" id="PS50240"/>
    </source>
</evidence>
<name>A0A5M6IDA0_9PROT</name>
<evidence type="ECO:0000313" key="3">
    <source>
        <dbReference type="EMBL" id="KAA5605937.1"/>
    </source>
</evidence>
<proteinExistence type="predicted"/>
<dbReference type="EMBL" id="VWPJ01000006">
    <property type="protein sequence ID" value="KAA5605937.1"/>
    <property type="molecule type" value="Genomic_DNA"/>
</dbReference>
<dbReference type="Gene3D" id="2.40.10.10">
    <property type="entry name" value="Trypsin-like serine proteases"/>
    <property type="match status" value="2"/>
</dbReference>
<reference evidence="3 4" key="1">
    <citation type="submission" date="2019-09" db="EMBL/GenBank/DDBJ databases">
        <title>Genome sequence of Roseospira marina, one of the more divergent members of the non-sulfur purple photosynthetic bacterial family, the Rhodospirillaceae.</title>
        <authorList>
            <person name="Meyer T."/>
            <person name="Kyndt J."/>
        </authorList>
    </citation>
    <scope>NUCLEOTIDE SEQUENCE [LARGE SCALE GENOMIC DNA]</scope>
    <source>
        <strain evidence="3 4">DSM 15113</strain>
    </source>
</reference>
<dbReference type="InterPro" id="IPR043504">
    <property type="entry name" value="Peptidase_S1_PA_chymotrypsin"/>
</dbReference>
<dbReference type="AlphaFoldDB" id="A0A5M6IDA0"/>
<dbReference type="PRINTS" id="PR00722">
    <property type="entry name" value="CHYMOTRYPSIN"/>
</dbReference>
<keyword evidence="3" id="KW-0378">Hydrolase</keyword>
<keyword evidence="4" id="KW-1185">Reference proteome</keyword>
<dbReference type="PANTHER" id="PTHR15462">
    <property type="entry name" value="SERINE PROTEASE"/>
    <property type="match status" value="1"/>
</dbReference>
<evidence type="ECO:0000313" key="4">
    <source>
        <dbReference type="Proteomes" id="UP000324065"/>
    </source>
</evidence>
<feature type="domain" description="Peptidase S1" evidence="2">
    <location>
        <begin position="23"/>
        <end position="232"/>
    </location>
</feature>
<gene>
    <name evidence="3" type="ORF">F1188_07890</name>
</gene>
<protein>
    <submittedName>
        <fullName evidence="3">Trypsin-like serine protease</fullName>
    </submittedName>
</protein>
<dbReference type="SMART" id="SM00020">
    <property type="entry name" value="Tryp_SPc"/>
    <property type="match status" value="1"/>
</dbReference>
<dbReference type="OrthoDB" id="267336at2"/>
<dbReference type="PANTHER" id="PTHR15462:SF8">
    <property type="entry name" value="SERINE PROTEASE"/>
    <property type="match status" value="1"/>
</dbReference>
<dbReference type="InterPro" id="IPR009003">
    <property type="entry name" value="Peptidase_S1_PA"/>
</dbReference>
<dbReference type="Proteomes" id="UP000324065">
    <property type="component" value="Unassembled WGS sequence"/>
</dbReference>
<dbReference type="RefSeq" id="WP_150061868.1">
    <property type="nucleotide sequence ID" value="NZ_JACHII010000002.1"/>
</dbReference>